<dbReference type="GO" id="GO:0008233">
    <property type="term" value="F:peptidase activity"/>
    <property type="evidence" value="ECO:0007669"/>
    <property type="project" value="UniProtKB-KW"/>
</dbReference>
<protein>
    <submittedName>
        <fullName evidence="1">Aspartyl protease</fullName>
    </submittedName>
</protein>
<sequence>MSKSEFDCIGPGGLDTLLYDGPLLQVAITVPLALVRFLRENGQPPFSSIIGLGQIDTGAAVSAVDPSVFRELEIPSVDREMVQTAHGLSELDRYNASVRFLQLEVEPMPLHDVLGGHVRRPSVLGPDIIMLIGRDLLRSLVFTYDGPNARFTVAT</sequence>
<evidence type="ECO:0000313" key="2">
    <source>
        <dbReference type="Proteomes" id="UP000236728"/>
    </source>
</evidence>
<dbReference type="Gene3D" id="2.40.70.10">
    <property type="entry name" value="Acid Proteases"/>
    <property type="match status" value="1"/>
</dbReference>
<evidence type="ECO:0000313" key="1">
    <source>
        <dbReference type="EMBL" id="SEG53750.1"/>
    </source>
</evidence>
<organism evidence="1 2">
    <name type="scientific">Bryocella elongata</name>
    <dbReference type="NCBI Taxonomy" id="863522"/>
    <lineage>
        <taxon>Bacteria</taxon>
        <taxon>Pseudomonadati</taxon>
        <taxon>Acidobacteriota</taxon>
        <taxon>Terriglobia</taxon>
        <taxon>Terriglobales</taxon>
        <taxon>Acidobacteriaceae</taxon>
        <taxon>Bryocella</taxon>
    </lineage>
</organism>
<keyword evidence="1" id="KW-0645">Protease</keyword>
<dbReference type="EMBL" id="FNVA01000006">
    <property type="protein sequence ID" value="SEG53750.1"/>
    <property type="molecule type" value="Genomic_DNA"/>
</dbReference>
<dbReference type="SUPFAM" id="SSF50630">
    <property type="entry name" value="Acid proteases"/>
    <property type="match status" value="1"/>
</dbReference>
<reference evidence="1 2" key="1">
    <citation type="submission" date="2016-10" db="EMBL/GenBank/DDBJ databases">
        <authorList>
            <person name="de Groot N.N."/>
        </authorList>
    </citation>
    <scope>NUCLEOTIDE SEQUENCE [LARGE SCALE GENOMIC DNA]</scope>
    <source>
        <strain evidence="1 2">DSM 22489</strain>
    </source>
</reference>
<proteinExistence type="predicted"/>
<dbReference type="AlphaFoldDB" id="A0A1H6AZI2"/>
<gene>
    <name evidence="1" type="ORF">SAMN05421819_3378</name>
</gene>
<accession>A0A1H6AZI2</accession>
<keyword evidence="1" id="KW-0378">Hydrolase</keyword>
<name>A0A1H6AZI2_9BACT</name>
<keyword evidence="2" id="KW-1185">Reference proteome</keyword>
<dbReference type="Proteomes" id="UP000236728">
    <property type="component" value="Unassembled WGS sequence"/>
</dbReference>
<dbReference type="GO" id="GO:0006508">
    <property type="term" value="P:proteolysis"/>
    <property type="evidence" value="ECO:0007669"/>
    <property type="project" value="UniProtKB-KW"/>
</dbReference>
<dbReference type="InterPro" id="IPR021109">
    <property type="entry name" value="Peptidase_aspartic_dom_sf"/>
</dbReference>
<dbReference type="RefSeq" id="WP_103934251.1">
    <property type="nucleotide sequence ID" value="NZ_FNVA01000006.1"/>
</dbReference>